<keyword evidence="15 20" id="KW-0472">Membrane</keyword>
<name>A0A0H5AY16_9CNID</name>
<dbReference type="GO" id="GO:0016491">
    <property type="term" value="F:oxidoreductase activity"/>
    <property type="evidence" value="ECO:0007669"/>
    <property type="project" value="InterPro"/>
</dbReference>
<comment type="function">
    <text evidence="1">Component of the ubiquinol-cytochrome c reductase complex (complex III or cytochrome b-c1 complex) that is part of the mitochondrial respiratory chain. The b-c1 complex mediates electron transfer from ubiquinol to cytochrome c. Contributes to the generation of a proton gradient across the mitochondrial membrane that is then used for ATP synthesis.</text>
</comment>
<evidence type="ECO:0000256" key="19">
    <source>
        <dbReference type="ARBA" id="ARBA00032818"/>
    </source>
</evidence>
<keyword evidence="8" id="KW-0479">Metal-binding</keyword>
<keyword evidence="6" id="KW-0679">Respiratory chain</keyword>
<evidence type="ECO:0000256" key="6">
    <source>
        <dbReference type="ARBA" id="ARBA00022660"/>
    </source>
</evidence>
<evidence type="ECO:0000256" key="1">
    <source>
        <dbReference type="ARBA" id="ARBA00002566"/>
    </source>
</evidence>
<evidence type="ECO:0000256" key="3">
    <source>
        <dbReference type="ARBA" id="ARBA00013531"/>
    </source>
</evidence>
<dbReference type="InterPro" id="IPR036150">
    <property type="entry name" value="Cyt_b/b6_C_sf"/>
</dbReference>
<reference evidence="22" key="1">
    <citation type="journal article" date="2015" name="PLoS ONE">
        <title>The Mitochondrial Genomes of a Myxozoan Genus Kudoa Are Extremely Divergent in Metazoa.</title>
        <authorList>
            <person name="Takeuchi F."/>
            <person name="Sekizuka T."/>
            <person name="Ogasawara Y."/>
            <person name="Yokoyama H."/>
            <person name="Kamikawa R."/>
            <person name="Inagaki Y."/>
            <person name="Nozaki T."/>
            <person name="Sugita-Konishi Y."/>
            <person name="Ohnishi T."/>
            <person name="Kuroda M."/>
        </authorList>
    </citation>
    <scope>NUCLEOTIDE SEQUENCE</scope>
    <source>
        <strain evidence="22">2012.6.3</strain>
    </source>
</reference>
<evidence type="ECO:0000256" key="7">
    <source>
        <dbReference type="ARBA" id="ARBA00022692"/>
    </source>
</evidence>
<accession>A0A0H5AY16</accession>
<dbReference type="GO" id="GO:0005743">
    <property type="term" value="C:mitochondrial inner membrane"/>
    <property type="evidence" value="ECO:0007669"/>
    <property type="project" value="UniProtKB-SubCell"/>
</dbReference>
<evidence type="ECO:0000256" key="10">
    <source>
        <dbReference type="ARBA" id="ARBA00022982"/>
    </source>
</evidence>
<dbReference type="PANTHER" id="PTHR19271:SF16">
    <property type="entry name" value="CYTOCHROME B"/>
    <property type="match status" value="1"/>
</dbReference>
<dbReference type="CTD" id="247517"/>
<dbReference type="Gene3D" id="1.20.810.10">
    <property type="entry name" value="Cytochrome Bc1 Complex, Chain C"/>
    <property type="match status" value="1"/>
</dbReference>
<dbReference type="SUPFAM" id="SSF81648">
    <property type="entry name" value="a domain/subunit of cytochrome bc1 complex (Ubiquinol-cytochrome c reductase)"/>
    <property type="match status" value="1"/>
</dbReference>
<feature type="transmembrane region" description="Helical" evidence="20">
    <location>
        <begin position="56"/>
        <end position="77"/>
    </location>
</feature>
<evidence type="ECO:0000256" key="11">
    <source>
        <dbReference type="ARBA" id="ARBA00022989"/>
    </source>
</evidence>
<feature type="transmembrane region" description="Helical" evidence="20">
    <location>
        <begin position="314"/>
        <end position="331"/>
    </location>
</feature>
<evidence type="ECO:0000256" key="9">
    <source>
        <dbReference type="ARBA" id="ARBA00022792"/>
    </source>
</evidence>
<geneLocation type="mitochondrion" evidence="22"/>
<dbReference type="EMBL" id="LC009437">
    <property type="protein sequence ID" value="BAR94698.1"/>
    <property type="molecule type" value="Genomic_DNA"/>
</dbReference>
<keyword evidence="14 22" id="KW-0496">Mitochondrion</keyword>
<proteinExistence type="predicted"/>
<evidence type="ECO:0000256" key="20">
    <source>
        <dbReference type="SAM" id="Phobius"/>
    </source>
</evidence>
<evidence type="ECO:0000256" key="2">
    <source>
        <dbReference type="ARBA" id="ARBA00004448"/>
    </source>
</evidence>
<dbReference type="Pfam" id="PF00033">
    <property type="entry name" value="Cytochrome_B"/>
    <property type="match status" value="1"/>
</dbReference>
<dbReference type="SUPFAM" id="SSF81342">
    <property type="entry name" value="Transmembrane di-heme cytochromes"/>
    <property type="match status" value="1"/>
</dbReference>
<evidence type="ECO:0000256" key="14">
    <source>
        <dbReference type="ARBA" id="ARBA00023128"/>
    </source>
</evidence>
<keyword evidence="12" id="KW-0408">Iron</keyword>
<organism evidence="22">
    <name type="scientific">Kudoa hexapunctata</name>
    <dbReference type="NCBI Taxonomy" id="1450334"/>
    <lineage>
        <taxon>Eukaryota</taxon>
        <taxon>Metazoa</taxon>
        <taxon>Cnidaria</taxon>
        <taxon>Myxozoa</taxon>
        <taxon>Myxosporea</taxon>
        <taxon>Multivalvulida</taxon>
        <taxon>Kudoidae</taxon>
        <taxon>Kudoa</taxon>
    </lineage>
</organism>
<dbReference type="PANTHER" id="PTHR19271">
    <property type="entry name" value="CYTOCHROME B"/>
    <property type="match status" value="1"/>
</dbReference>
<dbReference type="PROSITE" id="PS51002">
    <property type="entry name" value="CYTB_NTER"/>
    <property type="match status" value="1"/>
</dbReference>
<feature type="domain" description="Cytochrome b/b6 N-terminal region profile" evidence="21">
    <location>
        <begin position="1"/>
        <end position="185"/>
    </location>
</feature>
<evidence type="ECO:0000259" key="21">
    <source>
        <dbReference type="PROSITE" id="PS51002"/>
    </source>
</evidence>
<keyword evidence="9" id="KW-0999">Mitochondrion inner membrane</keyword>
<feature type="transmembrane region" description="Helical" evidence="20">
    <location>
        <begin position="116"/>
        <end position="142"/>
    </location>
</feature>
<feature type="transmembrane region" description="Helical" evidence="20">
    <location>
        <begin position="154"/>
        <end position="174"/>
    </location>
</feature>
<dbReference type="GO" id="GO:0009055">
    <property type="term" value="F:electron transfer activity"/>
    <property type="evidence" value="ECO:0007669"/>
    <property type="project" value="InterPro"/>
</dbReference>
<feature type="transmembrane region" description="Helical" evidence="20">
    <location>
        <begin position="263"/>
        <end position="281"/>
    </location>
</feature>
<sequence length="335" mass="36945">MFSCGSSSWWSWNLGFMSGLALCIQVFSGVGLALGYQDVSAHFHIEDAERHIGIWSWRRAHSTGATIYFLAMINHIARSILSSSLASSTSWSGIVIYFLSLVVALLGYSLTEGNMAQWGMTVVTSAFLSLPAGEFILPVIVGDYGISSLILPRVYALHFLLGLISPIAVMWHSIEVHSNESSTELGTRIGPSGKDFASGGGTKDLLVTALTTILLLKGFDDTSILWRLIEDMNANDWPQQNKTPEPIGPEWYVLPYFASLKLTNIYAIMAALVIIIGAYLLQGAPWTFLGIILGWSCFILGKLALTAHESLEEVYVISFILLWTSWTCWSYRRES</sequence>
<dbReference type="AlphaFoldDB" id="A0A0H5AY16"/>
<feature type="transmembrane region" description="Helical" evidence="20">
    <location>
        <begin position="89"/>
        <end position="110"/>
    </location>
</feature>
<dbReference type="InterPro" id="IPR016174">
    <property type="entry name" value="Di-haem_cyt_TM"/>
</dbReference>
<keyword evidence="10" id="KW-0249">Electron transport</keyword>
<evidence type="ECO:0000256" key="18">
    <source>
        <dbReference type="ARBA" id="ARBA00032600"/>
    </source>
</evidence>
<dbReference type="InterPro" id="IPR005797">
    <property type="entry name" value="Cyt_b/b6_N"/>
</dbReference>
<evidence type="ECO:0000256" key="15">
    <source>
        <dbReference type="ARBA" id="ARBA00023136"/>
    </source>
</evidence>
<evidence type="ECO:0000256" key="17">
    <source>
        <dbReference type="ARBA" id="ARBA00031681"/>
    </source>
</evidence>
<keyword evidence="7 20" id="KW-0812">Transmembrane</keyword>
<dbReference type="GO" id="GO:0046872">
    <property type="term" value="F:metal ion binding"/>
    <property type="evidence" value="ECO:0007669"/>
    <property type="project" value="UniProtKB-KW"/>
</dbReference>
<evidence type="ECO:0000256" key="5">
    <source>
        <dbReference type="ARBA" id="ARBA00022617"/>
    </source>
</evidence>
<dbReference type="GO" id="GO:0022904">
    <property type="term" value="P:respiratory electron transport chain"/>
    <property type="evidence" value="ECO:0007669"/>
    <property type="project" value="InterPro"/>
</dbReference>
<comment type="subcellular location">
    <subcellularLocation>
        <location evidence="2">Mitochondrion inner membrane</location>
        <topology evidence="2">Multi-pass membrane protein</topology>
    </subcellularLocation>
</comment>
<keyword evidence="13" id="KW-0830">Ubiquinone</keyword>
<evidence type="ECO:0000256" key="13">
    <source>
        <dbReference type="ARBA" id="ARBA00023075"/>
    </source>
</evidence>
<evidence type="ECO:0000256" key="4">
    <source>
        <dbReference type="ARBA" id="ARBA00022448"/>
    </source>
</evidence>
<evidence type="ECO:0000256" key="8">
    <source>
        <dbReference type="ARBA" id="ARBA00022723"/>
    </source>
</evidence>
<keyword evidence="4" id="KW-0813">Transport</keyword>
<feature type="transmembrane region" description="Helical" evidence="20">
    <location>
        <begin position="12"/>
        <end position="36"/>
    </location>
</feature>
<dbReference type="RefSeq" id="YP_009158811.1">
    <property type="nucleotide sequence ID" value="NC_027524.1"/>
</dbReference>
<protein>
    <recommendedName>
        <fullName evidence="3">Cytochrome b</fullName>
    </recommendedName>
    <alternativeName>
        <fullName evidence="17">Complex III subunit 3</fullName>
    </alternativeName>
    <alternativeName>
        <fullName evidence="18">Complex III subunit III</fullName>
    </alternativeName>
    <alternativeName>
        <fullName evidence="16">Cytochrome b-c1 complex subunit 3</fullName>
    </alternativeName>
    <alternativeName>
        <fullName evidence="19">Ubiquinol-cytochrome-c reductase complex cytochrome b subunit</fullName>
    </alternativeName>
</protein>
<evidence type="ECO:0000313" key="22">
    <source>
        <dbReference type="EMBL" id="BAR94698.1"/>
    </source>
</evidence>
<evidence type="ECO:0000256" key="12">
    <source>
        <dbReference type="ARBA" id="ARBA00023004"/>
    </source>
</evidence>
<dbReference type="GeneID" id="25021210"/>
<gene>
    <name evidence="22" type="primary">cob</name>
</gene>
<feature type="transmembrane region" description="Helical" evidence="20">
    <location>
        <begin position="288"/>
        <end position="308"/>
    </location>
</feature>
<dbReference type="InterPro" id="IPR027387">
    <property type="entry name" value="Cytb/b6-like_sf"/>
</dbReference>
<keyword evidence="5" id="KW-0349">Heme</keyword>
<keyword evidence="11 20" id="KW-1133">Transmembrane helix</keyword>
<evidence type="ECO:0000256" key="16">
    <source>
        <dbReference type="ARBA" id="ARBA00029812"/>
    </source>
</evidence>